<organism evidence="2 3">
    <name type="scientific">Phlebiopsis gigantea (strain 11061_1 CR5-6)</name>
    <name type="common">White-rot fungus</name>
    <name type="synonym">Peniophora gigantea</name>
    <dbReference type="NCBI Taxonomy" id="745531"/>
    <lineage>
        <taxon>Eukaryota</taxon>
        <taxon>Fungi</taxon>
        <taxon>Dikarya</taxon>
        <taxon>Basidiomycota</taxon>
        <taxon>Agaricomycotina</taxon>
        <taxon>Agaricomycetes</taxon>
        <taxon>Polyporales</taxon>
        <taxon>Phanerochaetaceae</taxon>
        <taxon>Phlebiopsis</taxon>
    </lineage>
</organism>
<feature type="compositionally biased region" description="Low complexity" evidence="1">
    <location>
        <begin position="67"/>
        <end position="78"/>
    </location>
</feature>
<gene>
    <name evidence="2" type="ORF">PHLGIDRAFT_140226</name>
</gene>
<dbReference type="HOGENOM" id="CLU_1384599_0_0_1"/>
<evidence type="ECO:0000313" key="2">
    <source>
        <dbReference type="EMBL" id="KIP11263.1"/>
    </source>
</evidence>
<feature type="region of interest" description="Disordered" evidence="1">
    <location>
        <begin position="29"/>
        <end position="78"/>
    </location>
</feature>
<dbReference type="Proteomes" id="UP000053257">
    <property type="component" value="Unassembled WGS sequence"/>
</dbReference>
<proteinExistence type="predicted"/>
<name>A0A0C3PUD6_PHLG1</name>
<dbReference type="OrthoDB" id="408631at2759"/>
<sequence length="197" mass="21994">MEHPPSRAPTGVAMMLSSPVFPCASAEAHLTRDRRLPQGAQHETRRRASRMRSATTRRCSRSRPPRASRTSASSRLSSIYHPLRARRYPTQLHEFLESIPIASRSAVTTPAGTRPPETEGPKITLELFVYPGYKLLFETPGGEENCTGLCLVQQVMFPRREHRPCPLGTFPRPSLSQTTLTRSAGQALRMLGPRFSM</sequence>
<evidence type="ECO:0000313" key="3">
    <source>
        <dbReference type="Proteomes" id="UP000053257"/>
    </source>
</evidence>
<reference evidence="2 3" key="1">
    <citation type="journal article" date="2014" name="PLoS Genet.">
        <title>Analysis of the Phlebiopsis gigantea genome, transcriptome and secretome provides insight into its pioneer colonization strategies of wood.</title>
        <authorList>
            <person name="Hori C."/>
            <person name="Ishida T."/>
            <person name="Igarashi K."/>
            <person name="Samejima M."/>
            <person name="Suzuki H."/>
            <person name="Master E."/>
            <person name="Ferreira P."/>
            <person name="Ruiz-Duenas F.J."/>
            <person name="Held B."/>
            <person name="Canessa P."/>
            <person name="Larrondo L.F."/>
            <person name="Schmoll M."/>
            <person name="Druzhinina I.S."/>
            <person name="Kubicek C.P."/>
            <person name="Gaskell J.A."/>
            <person name="Kersten P."/>
            <person name="St John F."/>
            <person name="Glasner J."/>
            <person name="Sabat G."/>
            <person name="Splinter BonDurant S."/>
            <person name="Syed K."/>
            <person name="Yadav J."/>
            <person name="Mgbeahuruike A.C."/>
            <person name="Kovalchuk A."/>
            <person name="Asiegbu F.O."/>
            <person name="Lackner G."/>
            <person name="Hoffmeister D."/>
            <person name="Rencoret J."/>
            <person name="Gutierrez A."/>
            <person name="Sun H."/>
            <person name="Lindquist E."/>
            <person name="Barry K."/>
            <person name="Riley R."/>
            <person name="Grigoriev I.V."/>
            <person name="Henrissat B."/>
            <person name="Kues U."/>
            <person name="Berka R.M."/>
            <person name="Martinez A.T."/>
            <person name="Covert S.F."/>
            <person name="Blanchette R.A."/>
            <person name="Cullen D."/>
        </authorList>
    </citation>
    <scope>NUCLEOTIDE SEQUENCE [LARGE SCALE GENOMIC DNA]</scope>
    <source>
        <strain evidence="2 3">11061_1 CR5-6</strain>
    </source>
</reference>
<accession>A0A0C3PUD6</accession>
<dbReference type="EMBL" id="KN840447">
    <property type="protein sequence ID" value="KIP11263.1"/>
    <property type="molecule type" value="Genomic_DNA"/>
</dbReference>
<evidence type="ECO:0000256" key="1">
    <source>
        <dbReference type="SAM" id="MobiDB-lite"/>
    </source>
</evidence>
<keyword evidence="3" id="KW-1185">Reference proteome</keyword>
<protein>
    <submittedName>
        <fullName evidence="2">Uncharacterized protein</fullName>
    </submittedName>
</protein>
<dbReference type="AlphaFoldDB" id="A0A0C3PUD6"/>